<proteinExistence type="inferred from homology"/>
<dbReference type="InterPro" id="IPR001547">
    <property type="entry name" value="Glyco_hydro_5"/>
</dbReference>
<feature type="domain" description="Glycoside hydrolase family 5" evidence="6">
    <location>
        <begin position="83"/>
        <end position="342"/>
    </location>
</feature>
<evidence type="ECO:0000256" key="5">
    <source>
        <dbReference type="RuleBase" id="RU361153"/>
    </source>
</evidence>
<dbReference type="OrthoDB" id="1887033at2759"/>
<dbReference type="Gene3D" id="3.20.20.80">
    <property type="entry name" value="Glycosidases"/>
    <property type="match status" value="1"/>
</dbReference>
<dbReference type="GO" id="GO:0071555">
    <property type="term" value="P:cell wall organization"/>
    <property type="evidence" value="ECO:0007669"/>
    <property type="project" value="UniProtKB-KW"/>
</dbReference>
<gene>
    <name evidence="7" type="ORF">P167DRAFT_507023</name>
</gene>
<dbReference type="FunFam" id="3.20.20.80:FF:000130">
    <property type="entry name" value="Endoglucanase C"/>
    <property type="match status" value="1"/>
</dbReference>
<reference evidence="7 8" key="1">
    <citation type="journal article" date="2018" name="Nat. Ecol. Evol.">
        <title>Pezizomycetes genomes reveal the molecular basis of ectomycorrhizal truffle lifestyle.</title>
        <authorList>
            <person name="Murat C."/>
            <person name="Payen T."/>
            <person name="Noel B."/>
            <person name="Kuo A."/>
            <person name="Morin E."/>
            <person name="Chen J."/>
            <person name="Kohler A."/>
            <person name="Krizsan K."/>
            <person name="Balestrini R."/>
            <person name="Da Silva C."/>
            <person name="Montanini B."/>
            <person name="Hainaut M."/>
            <person name="Levati E."/>
            <person name="Barry K.W."/>
            <person name="Belfiori B."/>
            <person name="Cichocki N."/>
            <person name="Clum A."/>
            <person name="Dockter R.B."/>
            <person name="Fauchery L."/>
            <person name="Guy J."/>
            <person name="Iotti M."/>
            <person name="Le Tacon F."/>
            <person name="Lindquist E.A."/>
            <person name="Lipzen A."/>
            <person name="Malagnac F."/>
            <person name="Mello A."/>
            <person name="Molinier V."/>
            <person name="Miyauchi S."/>
            <person name="Poulain J."/>
            <person name="Riccioni C."/>
            <person name="Rubini A."/>
            <person name="Sitrit Y."/>
            <person name="Splivallo R."/>
            <person name="Traeger S."/>
            <person name="Wang M."/>
            <person name="Zifcakova L."/>
            <person name="Wipf D."/>
            <person name="Zambonelli A."/>
            <person name="Paolocci F."/>
            <person name="Nowrousian M."/>
            <person name="Ottonello S."/>
            <person name="Baldrian P."/>
            <person name="Spatafora J.W."/>
            <person name="Henrissat B."/>
            <person name="Nagy L.G."/>
            <person name="Aury J.M."/>
            <person name="Wincker P."/>
            <person name="Grigoriev I.V."/>
            <person name="Bonfante P."/>
            <person name="Martin F.M."/>
        </authorList>
    </citation>
    <scope>NUCLEOTIDE SEQUENCE [LARGE SCALE GENOMIC DNA]</scope>
    <source>
        <strain evidence="7 8">CCBAS932</strain>
    </source>
</reference>
<dbReference type="PANTHER" id="PTHR31297">
    <property type="entry name" value="GLUCAN ENDO-1,6-BETA-GLUCOSIDASE B"/>
    <property type="match status" value="1"/>
</dbReference>
<evidence type="ECO:0000256" key="4">
    <source>
        <dbReference type="ARBA" id="ARBA00023316"/>
    </source>
</evidence>
<evidence type="ECO:0000313" key="8">
    <source>
        <dbReference type="Proteomes" id="UP000277580"/>
    </source>
</evidence>
<dbReference type="STRING" id="1392247.A0A3N4KN24"/>
<dbReference type="EMBL" id="ML119131">
    <property type="protein sequence ID" value="RPB12003.1"/>
    <property type="molecule type" value="Genomic_DNA"/>
</dbReference>
<keyword evidence="3 5" id="KW-0326">Glycosidase</keyword>
<dbReference type="Pfam" id="PF00150">
    <property type="entry name" value="Cellulase"/>
    <property type="match status" value="1"/>
</dbReference>
<evidence type="ECO:0000259" key="6">
    <source>
        <dbReference type="Pfam" id="PF00150"/>
    </source>
</evidence>
<dbReference type="Proteomes" id="UP000277580">
    <property type="component" value="Unassembled WGS sequence"/>
</dbReference>
<evidence type="ECO:0000256" key="2">
    <source>
        <dbReference type="ARBA" id="ARBA00022801"/>
    </source>
</evidence>
<dbReference type="GO" id="GO:0009986">
    <property type="term" value="C:cell surface"/>
    <property type="evidence" value="ECO:0007669"/>
    <property type="project" value="TreeGrafter"/>
</dbReference>
<dbReference type="GO" id="GO:0005576">
    <property type="term" value="C:extracellular region"/>
    <property type="evidence" value="ECO:0007669"/>
    <property type="project" value="TreeGrafter"/>
</dbReference>
<dbReference type="GO" id="GO:0008422">
    <property type="term" value="F:beta-glucosidase activity"/>
    <property type="evidence" value="ECO:0007669"/>
    <property type="project" value="TreeGrafter"/>
</dbReference>
<dbReference type="InParanoid" id="A0A3N4KN24"/>
<name>A0A3N4KN24_9PEZI</name>
<dbReference type="InterPro" id="IPR050386">
    <property type="entry name" value="Glycosyl_hydrolase_5"/>
</dbReference>
<dbReference type="GO" id="GO:0009251">
    <property type="term" value="P:glucan catabolic process"/>
    <property type="evidence" value="ECO:0007669"/>
    <property type="project" value="TreeGrafter"/>
</dbReference>
<organism evidence="7 8">
    <name type="scientific">Morchella conica CCBAS932</name>
    <dbReference type="NCBI Taxonomy" id="1392247"/>
    <lineage>
        <taxon>Eukaryota</taxon>
        <taxon>Fungi</taxon>
        <taxon>Dikarya</taxon>
        <taxon>Ascomycota</taxon>
        <taxon>Pezizomycotina</taxon>
        <taxon>Pezizomycetes</taxon>
        <taxon>Pezizales</taxon>
        <taxon>Morchellaceae</taxon>
        <taxon>Morchella</taxon>
    </lineage>
</organism>
<evidence type="ECO:0000313" key="7">
    <source>
        <dbReference type="EMBL" id="RPB12003.1"/>
    </source>
</evidence>
<protein>
    <submittedName>
        <fullName evidence="7">Putative glucanase</fullName>
    </submittedName>
</protein>
<keyword evidence="8" id="KW-1185">Reference proteome</keyword>
<keyword evidence="2 5" id="KW-0378">Hydrolase</keyword>
<evidence type="ECO:0000256" key="1">
    <source>
        <dbReference type="ARBA" id="ARBA00005641"/>
    </source>
</evidence>
<dbReference type="PANTHER" id="PTHR31297:SF13">
    <property type="entry name" value="PUTATIVE-RELATED"/>
    <property type="match status" value="1"/>
</dbReference>
<dbReference type="InterPro" id="IPR017853">
    <property type="entry name" value="GH"/>
</dbReference>
<dbReference type="AlphaFoldDB" id="A0A3N4KN24"/>
<dbReference type="SUPFAM" id="SSF51445">
    <property type="entry name" value="(Trans)glycosidases"/>
    <property type="match status" value="1"/>
</dbReference>
<accession>A0A3N4KN24</accession>
<evidence type="ECO:0000256" key="3">
    <source>
        <dbReference type="ARBA" id="ARBA00023295"/>
    </source>
</evidence>
<sequence>MRFSKMTETKFSFLKVDGEKIVDENGNNVILKGAGLGGWMNMENFITGYPGHEHQHREAMLAVLGQEKYEYFFDQFLTHFFNDADAAFFASLGLNCLRIPFNYHHFEDDMNPRVLKTSGFKHLDRVVDLCEKHGIWTVLDLHAVPGGQNPDWHSDNPTNAALFWEYKDFQDRVVWLWEELAEHYKDRKCIAGYNPLNEPADPKHVRLPKFYDRIEKAIRKVDANHILWLDGNTFAMDFKAFDSVLPNTVYAIHDYSLMGFPTGSPYTSTPSQDQKLESQLLRKTEFMRKHKVPIWNGEFGPVYAPPSSPDADTVNTQRYNLLGAQLRIYEKYNIGWSIWTYKDIGMQGMVYADPKGKWMKTLQPFIEKKKKVQADAWGYWPSDEVDGIFGPLIEWISKNAPEAAQKYPDHWDVKRHVSRLLKECFLSETLSAEFARYFEGMGMEELGDMAKSFAFERVVQREGLNQILLEHASLV</sequence>
<comment type="similarity">
    <text evidence="1 5">Belongs to the glycosyl hydrolase 5 (cellulase A) family.</text>
</comment>
<keyword evidence="4" id="KW-0961">Cell wall biogenesis/degradation</keyword>